<accession>A0AAV7T4Q6</accession>
<comment type="caution">
    <text evidence="1">The sequence shown here is derived from an EMBL/GenBank/DDBJ whole genome shotgun (WGS) entry which is preliminary data.</text>
</comment>
<sequence length="247" mass="27633">MRNDLAQLDSANTHNQPLIELFNMDSIGGEARTAQDKKAPAPHLAINLKDEEERSTIAINLGPFQECMQNSQLQSEVPARAWGSLLSTLYVLSVVIKHQNDKQVDLLNIMANYIVGINSKLQALNDLIHRAQYHNYIRQARNCTAAENNPHVIASILNEILKEVRAQALSTRERFQVIQYEEQEKKATIKEISPNEILMITPSQESGHIEPRGSLSCSQEGIHNYGENCKNITTTTEKNAPIGPQEA</sequence>
<evidence type="ECO:0000313" key="2">
    <source>
        <dbReference type="Proteomes" id="UP001066276"/>
    </source>
</evidence>
<evidence type="ECO:0000313" key="1">
    <source>
        <dbReference type="EMBL" id="KAJ1171086.1"/>
    </source>
</evidence>
<dbReference type="Proteomes" id="UP001066276">
    <property type="component" value="Chromosome 4_1"/>
</dbReference>
<gene>
    <name evidence="1" type="ORF">NDU88_002957</name>
</gene>
<protein>
    <submittedName>
        <fullName evidence="1">Uncharacterized protein</fullName>
    </submittedName>
</protein>
<name>A0AAV7T4Q6_PLEWA</name>
<keyword evidence="2" id="KW-1185">Reference proteome</keyword>
<organism evidence="1 2">
    <name type="scientific">Pleurodeles waltl</name>
    <name type="common">Iberian ribbed newt</name>
    <dbReference type="NCBI Taxonomy" id="8319"/>
    <lineage>
        <taxon>Eukaryota</taxon>
        <taxon>Metazoa</taxon>
        <taxon>Chordata</taxon>
        <taxon>Craniata</taxon>
        <taxon>Vertebrata</taxon>
        <taxon>Euteleostomi</taxon>
        <taxon>Amphibia</taxon>
        <taxon>Batrachia</taxon>
        <taxon>Caudata</taxon>
        <taxon>Salamandroidea</taxon>
        <taxon>Salamandridae</taxon>
        <taxon>Pleurodelinae</taxon>
        <taxon>Pleurodeles</taxon>
    </lineage>
</organism>
<dbReference type="AlphaFoldDB" id="A0AAV7T4Q6"/>
<reference evidence="1" key="1">
    <citation type="journal article" date="2022" name="bioRxiv">
        <title>Sequencing and chromosome-scale assembly of the giantPleurodeles waltlgenome.</title>
        <authorList>
            <person name="Brown T."/>
            <person name="Elewa A."/>
            <person name="Iarovenko S."/>
            <person name="Subramanian E."/>
            <person name="Araus A.J."/>
            <person name="Petzold A."/>
            <person name="Susuki M."/>
            <person name="Suzuki K.-i.T."/>
            <person name="Hayashi T."/>
            <person name="Toyoda A."/>
            <person name="Oliveira C."/>
            <person name="Osipova E."/>
            <person name="Leigh N.D."/>
            <person name="Simon A."/>
            <person name="Yun M.H."/>
        </authorList>
    </citation>
    <scope>NUCLEOTIDE SEQUENCE</scope>
    <source>
        <strain evidence="1">20211129_DDA</strain>
        <tissue evidence="1">Liver</tissue>
    </source>
</reference>
<dbReference type="EMBL" id="JANPWB010000007">
    <property type="protein sequence ID" value="KAJ1171086.1"/>
    <property type="molecule type" value="Genomic_DNA"/>
</dbReference>
<proteinExistence type="predicted"/>